<evidence type="ECO:0000256" key="2">
    <source>
        <dbReference type="SAM" id="MobiDB-lite"/>
    </source>
</evidence>
<reference evidence="3" key="1">
    <citation type="submission" date="2021-04" db="EMBL/GenBank/DDBJ databases">
        <title>Isolation of p-tert-butylphenol degrading bacteria Sphingobium phenoxybenzoativorans Tas13 from active sludge.</title>
        <authorList>
            <person name="Li Y."/>
        </authorList>
    </citation>
    <scope>NUCLEOTIDE SEQUENCE</scope>
    <source>
        <strain evidence="3">Tas13</strain>
    </source>
</reference>
<protein>
    <submittedName>
        <fullName evidence="3">Uncharacterized protein</fullName>
    </submittedName>
</protein>
<organism evidence="3 4">
    <name type="scientific">Sphingobium phenoxybenzoativorans</name>
    <dbReference type="NCBI Taxonomy" id="1592790"/>
    <lineage>
        <taxon>Bacteria</taxon>
        <taxon>Pseudomonadati</taxon>
        <taxon>Pseudomonadota</taxon>
        <taxon>Alphaproteobacteria</taxon>
        <taxon>Sphingomonadales</taxon>
        <taxon>Sphingomonadaceae</taxon>
        <taxon>Sphingobium</taxon>
    </lineage>
</organism>
<dbReference type="Proteomes" id="UP000681425">
    <property type="component" value="Chromosome"/>
</dbReference>
<dbReference type="EMBL" id="CP073910">
    <property type="protein sequence ID" value="QUT05569.1"/>
    <property type="molecule type" value="Genomic_DNA"/>
</dbReference>
<dbReference type="KEGG" id="spph:KFK14_21845"/>
<accession>A0A975K726</accession>
<dbReference type="AlphaFoldDB" id="A0A975K726"/>
<feature type="region of interest" description="Disordered" evidence="2">
    <location>
        <begin position="266"/>
        <end position="292"/>
    </location>
</feature>
<gene>
    <name evidence="3" type="ORF">KFK14_21845</name>
</gene>
<name>A0A975K726_9SPHN</name>
<evidence type="ECO:0000313" key="4">
    <source>
        <dbReference type="Proteomes" id="UP000681425"/>
    </source>
</evidence>
<sequence>MATEAERMHRERQEDQRQILDLELQQARYEDNLAERRYAACDSDIRLIAAQLEKNWKIALQRFRKLQARRPTENLATIEVHPGAFANMAENLSAAWNASDVTMHARQQMLRALIADIIVDVDDEVRDVVLTIHWRGGQHSKLRVRKQQAGEQAIVERQQSVPPERDNHRLLDFGHSCRMRGLRPGLQILDRRPLAPLHHRLGIDAQLPAQRRERSLRSLYCCSDGVRGRGAPVTYLSHSASFHSNERITSSNRGIKHLAAVCHRSAVPRAEKAKDDSTPKSTKLRRNDLGAR</sequence>
<evidence type="ECO:0000256" key="1">
    <source>
        <dbReference type="SAM" id="Coils"/>
    </source>
</evidence>
<keyword evidence="4" id="KW-1185">Reference proteome</keyword>
<feature type="coiled-coil region" evidence="1">
    <location>
        <begin position="5"/>
        <end position="32"/>
    </location>
</feature>
<feature type="compositionally biased region" description="Basic and acidic residues" evidence="2">
    <location>
        <begin position="269"/>
        <end position="278"/>
    </location>
</feature>
<evidence type="ECO:0000313" key="3">
    <source>
        <dbReference type="EMBL" id="QUT05569.1"/>
    </source>
</evidence>
<proteinExistence type="predicted"/>
<keyword evidence="1" id="KW-0175">Coiled coil</keyword>